<dbReference type="Pfam" id="PF04397">
    <property type="entry name" value="LytTR"/>
    <property type="match status" value="1"/>
</dbReference>
<dbReference type="Proteomes" id="UP000677918">
    <property type="component" value="Unassembled WGS sequence"/>
</dbReference>
<organism evidence="2 3">
    <name type="scientific">Xylanibacillus composti</name>
    <dbReference type="NCBI Taxonomy" id="1572762"/>
    <lineage>
        <taxon>Bacteria</taxon>
        <taxon>Bacillati</taxon>
        <taxon>Bacillota</taxon>
        <taxon>Bacilli</taxon>
        <taxon>Bacillales</taxon>
        <taxon>Paenibacillaceae</taxon>
        <taxon>Xylanibacillus</taxon>
    </lineage>
</organism>
<evidence type="ECO:0000313" key="3">
    <source>
        <dbReference type="Proteomes" id="UP000677918"/>
    </source>
</evidence>
<accession>A0A8J4M0Z7</accession>
<proteinExistence type="predicted"/>
<protein>
    <recommendedName>
        <fullName evidence="1">HTH LytTR-type domain-containing protein</fullName>
    </recommendedName>
</protein>
<sequence length="117" mass="13583">MQVPVQRQGKIEWVHLKDIIHIQSAGSGKLLFHTAEKSVFPLRTFSEWSELFLSDELFVQVDRGNLINLNHVIGYDDCYDLVKLRHSEQPYKVPVAQSQIMKLRRNPHLLLTSENTT</sequence>
<dbReference type="AlphaFoldDB" id="A0A8J4M0Z7"/>
<dbReference type="InterPro" id="IPR007492">
    <property type="entry name" value="LytTR_DNA-bd_dom"/>
</dbReference>
<feature type="domain" description="HTH LytTR-type" evidence="1">
    <location>
        <begin position="9"/>
        <end position="106"/>
    </location>
</feature>
<name>A0A8J4M0Z7_9BACL</name>
<dbReference type="EMBL" id="BOVK01000003">
    <property type="protein sequence ID" value="GIQ67327.1"/>
    <property type="molecule type" value="Genomic_DNA"/>
</dbReference>
<dbReference type="GO" id="GO:0003677">
    <property type="term" value="F:DNA binding"/>
    <property type="evidence" value="ECO:0007669"/>
    <property type="project" value="InterPro"/>
</dbReference>
<dbReference type="SMART" id="SM00850">
    <property type="entry name" value="LytTR"/>
    <property type="match status" value="1"/>
</dbReference>
<dbReference type="Gene3D" id="2.40.50.1020">
    <property type="entry name" value="LytTr DNA-binding domain"/>
    <property type="match status" value="1"/>
</dbReference>
<keyword evidence="3" id="KW-1185">Reference proteome</keyword>
<gene>
    <name evidence="2" type="ORF">XYCOK13_01510</name>
</gene>
<evidence type="ECO:0000313" key="2">
    <source>
        <dbReference type="EMBL" id="GIQ67327.1"/>
    </source>
</evidence>
<reference evidence="2" key="1">
    <citation type="submission" date="2021-04" db="EMBL/GenBank/DDBJ databases">
        <title>Draft genome sequence of Xylanibacillus composti strain K13.</title>
        <authorList>
            <person name="Uke A."/>
            <person name="Chhe C."/>
            <person name="Baramee S."/>
            <person name="Kosugi A."/>
        </authorList>
    </citation>
    <scope>NUCLEOTIDE SEQUENCE</scope>
    <source>
        <strain evidence="2">K13</strain>
    </source>
</reference>
<comment type="caution">
    <text evidence="2">The sequence shown here is derived from an EMBL/GenBank/DDBJ whole genome shotgun (WGS) entry which is preliminary data.</text>
</comment>
<evidence type="ECO:0000259" key="1">
    <source>
        <dbReference type="SMART" id="SM00850"/>
    </source>
</evidence>
<dbReference type="RefSeq" id="WP_213409937.1">
    <property type="nucleotide sequence ID" value="NZ_BOVK01000003.1"/>
</dbReference>